<dbReference type="InterPro" id="IPR003509">
    <property type="entry name" value="UPF0102_YraN-like"/>
</dbReference>
<dbReference type="Pfam" id="PF02021">
    <property type="entry name" value="UPF0102"/>
    <property type="match status" value="1"/>
</dbReference>
<evidence type="ECO:0000313" key="3">
    <source>
        <dbReference type="EMBL" id="BCJ99785.1"/>
    </source>
</evidence>
<name>A0A7I8DRN6_9FIRM</name>
<keyword evidence="4" id="KW-1185">Reference proteome</keyword>
<dbReference type="InterPro" id="IPR011856">
    <property type="entry name" value="tRNA_endonuc-like_dom_sf"/>
</dbReference>
<reference evidence="3 4" key="2">
    <citation type="submission" date="2020-08" db="EMBL/GenBank/DDBJ databases">
        <authorList>
            <person name="Ueki A."/>
            <person name="Tonouchi A."/>
        </authorList>
    </citation>
    <scope>NUCLEOTIDE SEQUENCE [LARGE SCALE GENOMIC DNA]</scope>
    <source>
        <strain evidence="3 4">CTTW</strain>
    </source>
</reference>
<reference evidence="3 4" key="1">
    <citation type="submission" date="2020-08" db="EMBL/GenBank/DDBJ databases">
        <title>Draft genome sequencing of an Anaerocolumna strain isolated from anoxic soil subjected to BSD treatment.</title>
        <authorList>
            <person name="Uek A."/>
            <person name="Tonouchi A."/>
        </authorList>
    </citation>
    <scope>NUCLEOTIDE SEQUENCE [LARGE SCALE GENOMIC DNA]</scope>
    <source>
        <strain evidence="3 4">CTTW</strain>
    </source>
</reference>
<dbReference type="InterPro" id="IPR011335">
    <property type="entry name" value="Restrct_endonuc-II-like"/>
</dbReference>
<dbReference type="NCBIfam" id="NF009150">
    <property type="entry name" value="PRK12497.1-3"/>
    <property type="match status" value="1"/>
</dbReference>
<evidence type="ECO:0000313" key="4">
    <source>
        <dbReference type="Proteomes" id="UP000515703"/>
    </source>
</evidence>
<accession>A0A7I8DRN6</accession>
<dbReference type="GO" id="GO:0003676">
    <property type="term" value="F:nucleic acid binding"/>
    <property type="evidence" value="ECO:0007669"/>
    <property type="project" value="InterPro"/>
</dbReference>
<sequence length="118" mass="13634">MYNKRTIGNEKEQKAAAYLTSIGYEVLAANFYTRFGEIDLIAKEQEVLVFIEVKYRKDLQSGSPFESVDGRKIKNICRAARYYMYSNGIPEDVPCRFDVIGIVDEEIILIRNAFDTQF</sequence>
<dbReference type="Gene3D" id="3.40.1350.10">
    <property type="match status" value="1"/>
</dbReference>
<dbReference type="Proteomes" id="UP000515703">
    <property type="component" value="Chromosome"/>
</dbReference>
<gene>
    <name evidence="3" type="ORF">bsdcttw_28260</name>
</gene>
<dbReference type="SUPFAM" id="SSF52980">
    <property type="entry name" value="Restriction endonuclease-like"/>
    <property type="match status" value="1"/>
</dbReference>
<dbReference type="PANTHER" id="PTHR34039">
    <property type="entry name" value="UPF0102 PROTEIN YRAN"/>
    <property type="match status" value="1"/>
</dbReference>
<comment type="similarity">
    <text evidence="1 2">Belongs to the UPF0102 family.</text>
</comment>
<evidence type="ECO:0000256" key="2">
    <source>
        <dbReference type="HAMAP-Rule" id="MF_00048"/>
    </source>
</evidence>
<dbReference type="KEGG" id="acht:bsdcttw_28260"/>
<organism evidence="3 4">
    <name type="scientific">Anaerocolumna chitinilytica</name>
    <dbReference type="NCBI Taxonomy" id="1727145"/>
    <lineage>
        <taxon>Bacteria</taxon>
        <taxon>Bacillati</taxon>
        <taxon>Bacillota</taxon>
        <taxon>Clostridia</taxon>
        <taxon>Lachnospirales</taxon>
        <taxon>Lachnospiraceae</taxon>
        <taxon>Anaerocolumna</taxon>
    </lineage>
</organism>
<evidence type="ECO:0000256" key="1">
    <source>
        <dbReference type="ARBA" id="ARBA00006738"/>
    </source>
</evidence>
<dbReference type="NCBIfam" id="TIGR00252">
    <property type="entry name" value="YraN family protein"/>
    <property type="match status" value="1"/>
</dbReference>
<dbReference type="HAMAP" id="MF_00048">
    <property type="entry name" value="UPF0102"/>
    <property type="match status" value="1"/>
</dbReference>
<dbReference type="CDD" id="cd20736">
    <property type="entry name" value="PoNe_Nuclease"/>
    <property type="match status" value="1"/>
</dbReference>
<dbReference type="RefSeq" id="WP_185255517.1">
    <property type="nucleotide sequence ID" value="NZ_AP023368.1"/>
</dbReference>
<dbReference type="AlphaFoldDB" id="A0A7I8DRN6"/>
<dbReference type="EMBL" id="AP023368">
    <property type="protein sequence ID" value="BCJ99785.1"/>
    <property type="molecule type" value="Genomic_DNA"/>
</dbReference>
<dbReference type="PANTHER" id="PTHR34039:SF1">
    <property type="entry name" value="UPF0102 PROTEIN YRAN"/>
    <property type="match status" value="1"/>
</dbReference>
<proteinExistence type="inferred from homology"/>
<protein>
    <recommendedName>
        <fullName evidence="2">UPF0102 protein bsdcttw_28260</fullName>
    </recommendedName>
</protein>